<protein>
    <recommendedName>
        <fullName evidence="4">Methyltransferase domain-containing protein</fullName>
    </recommendedName>
</protein>
<proteinExistence type="predicted"/>
<evidence type="ECO:0008006" key="4">
    <source>
        <dbReference type="Google" id="ProtNLM"/>
    </source>
</evidence>
<name>A0A438N610_EXOME</name>
<evidence type="ECO:0000313" key="2">
    <source>
        <dbReference type="EMBL" id="RVX71187.1"/>
    </source>
</evidence>
<dbReference type="CDD" id="cd02440">
    <property type="entry name" value="AdoMet_MTases"/>
    <property type="match status" value="1"/>
</dbReference>
<dbReference type="OrthoDB" id="2013972at2759"/>
<dbReference type="SUPFAM" id="SSF53335">
    <property type="entry name" value="S-adenosyl-L-methionine-dependent methyltransferases"/>
    <property type="match status" value="1"/>
</dbReference>
<dbReference type="PANTHER" id="PTHR43591">
    <property type="entry name" value="METHYLTRANSFERASE"/>
    <property type="match status" value="1"/>
</dbReference>
<feature type="region of interest" description="Disordered" evidence="1">
    <location>
        <begin position="20"/>
        <end position="53"/>
    </location>
</feature>
<dbReference type="Pfam" id="PF13489">
    <property type="entry name" value="Methyltransf_23"/>
    <property type="match status" value="1"/>
</dbReference>
<dbReference type="VEuPathDB" id="FungiDB:PV10_06142"/>
<organism evidence="2 3">
    <name type="scientific">Exophiala mesophila</name>
    <name type="common">Black yeast-like fungus</name>
    <dbReference type="NCBI Taxonomy" id="212818"/>
    <lineage>
        <taxon>Eukaryota</taxon>
        <taxon>Fungi</taxon>
        <taxon>Dikarya</taxon>
        <taxon>Ascomycota</taxon>
        <taxon>Pezizomycotina</taxon>
        <taxon>Eurotiomycetes</taxon>
        <taxon>Chaetothyriomycetidae</taxon>
        <taxon>Chaetothyriales</taxon>
        <taxon>Herpotrichiellaceae</taxon>
        <taxon>Exophiala</taxon>
    </lineage>
</organism>
<reference evidence="2 3" key="1">
    <citation type="submission" date="2017-03" db="EMBL/GenBank/DDBJ databases">
        <title>Genomes of endolithic fungi from Antarctica.</title>
        <authorList>
            <person name="Coleine C."/>
            <person name="Masonjones S."/>
            <person name="Stajich J.E."/>
        </authorList>
    </citation>
    <scope>NUCLEOTIDE SEQUENCE [LARGE SCALE GENOMIC DNA]</scope>
    <source>
        <strain evidence="2 3">CCFEE 6314</strain>
    </source>
</reference>
<gene>
    <name evidence="2" type="ORF">B0A52_03553</name>
</gene>
<evidence type="ECO:0000313" key="3">
    <source>
        <dbReference type="Proteomes" id="UP000288859"/>
    </source>
</evidence>
<evidence type="ECO:0000256" key="1">
    <source>
        <dbReference type="SAM" id="MobiDB-lite"/>
    </source>
</evidence>
<dbReference type="Proteomes" id="UP000288859">
    <property type="component" value="Unassembled WGS sequence"/>
</dbReference>
<dbReference type="AlphaFoldDB" id="A0A438N610"/>
<comment type="caution">
    <text evidence="2">The sequence shown here is derived from an EMBL/GenBank/DDBJ whole genome shotgun (WGS) entry which is preliminary data.</text>
</comment>
<dbReference type="Gene3D" id="3.40.50.150">
    <property type="entry name" value="Vaccinia Virus protein VP39"/>
    <property type="match status" value="1"/>
</dbReference>
<accession>A0A438N610</accession>
<dbReference type="InterPro" id="IPR029063">
    <property type="entry name" value="SAM-dependent_MTases_sf"/>
</dbReference>
<dbReference type="GO" id="GO:0008168">
    <property type="term" value="F:methyltransferase activity"/>
    <property type="evidence" value="ECO:0007669"/>
    <property type="project" value="TreeGrafter"/>
</dbReference>
<sequence>MSSTSTWASCIISRSLELPTEEPSKTACVVSSPNELPNEEPSNAVPDVYTGDDYDSSFSDDDLSYTTSLPSSVQAFPIENGRTYHAYKDGKYWGSNDEEANEHLAVGHFLYKKTLGGRPYLAPISPNPTNILDLGTGTGSWVTDVADQHPTAIVTGTDLSPIQPSFVPPNTRFEIDDAEAEWTYPENLFDLIHIRGLHGSIEAWPGLYAQCLRCLKPGGYLEQSEYSPLFTSDDNSIPQDGAIAAWNSVWPECHRVLGREMQILDGMKQYMIDAGLQSVTEHKFKWPLGDWPKDPVWKHLGHWAKAHAESGLENWTLRPLTNHLGWTAEEVHVLCAKVRQDLRDRSIHAIQRMNTVYGRKGDTVVF</sequence>
<dbReference type="PANTHER" id="PTHR43591:SF10">
    <property type="entry name" value="ABC TRANSMEMBRANE TYPE-1 DOMAIN-CONTAINING PROTEIN-RELATED"/>
    <property type="match status" value="1"/>
</dbReference>
<dbReference type="EMBL" id="NAJM01000019">
    <property type="protein sequence ID" value="RVX71187.1"/>
    <property type="molecule type" value="Genomic_DNA"/>
</dbReference>